<evidence type="ECO:0000313" key="2">
    <source>
        <dbReference type="Proteomes" id="UP001165064"/>
    </source>
</evidence>
<name>A0ACB5TA87_AMBMO</name>
<accession>A0ACB5TA87</accession>
<evidence type="ECO:0000313" key="1">
    <source>
        <dbReference type="EMBL" id="GME84574.1"/>
    </source>
</evidence>
<keyword evidence="2" id="KW-1185">Reference proteome</keyword>
<reference evidence="1" key="1">
    <citation type="submission" date="2023-04" db="EMBL/GenBank/DDBJ databases">
        <title>Ambrosiozyma monospora NBRC 10751.</title>
        <authorList>
            <person name="Ichikawa N."/>
            <person name="Sato H."/>
            <person name="Tonouchi N."/>
        </authorList>
    </citation>
    <scope>NUCLEOTIDE SEQUENCE</scope>
    <source>
        <strain evidence="1">NBRC 10751</strain>
    </source>
</reference>
<dbReference type="Proteomes" id="UP001165064">
    <property type="component" value="Unassembled WGS sequence"/>
</dbReference>
<dbReference type="EMBL" id="BSXS01005590">
    <property type="protein sequence ID" value="GME84574.1"/>
    <property type="molecule type" value="Genomic_DNA"/>
</dbReference>
<sequence>MVKLAALYGDLIKEYPIVSIEDPFAEDDWDAWSHFFKTVDIQIVGDDLTVTNPIRIKTAIEKKAANALLLKVNQIGTLTESINAAKDSYAAGWGVMVSHRSGETEDTTIADLVVGLRAGQIKTGAPARSERLAKLNQILRIEEELGDKAVYAVLKRTITDTIYKYQKSTHCNLSSWELILSLQKDYEAISKEECLLKGLSLERGPDFWKLRFRYLDILEKYNNGGGSGAESWKKLVNVDEFVLRHAFKSLQNSSGYTRWAKTMLKNVDLMKVKHISHSLIFLICSIEQLQVLL</sequence>
<organism evidence="1 2">
    <name type="scientific">Ambrosiozyma monospora</name>
    <name type="common">Yeast</name>
    <name type="synonym">Endomycopsis monosporus</name>
    <dbReference type="NCBI Taxonomy" id="43982"/>
    <lineage>
        <taxon>Eukaryota</taxon>
        <taxon>Fungi</taxon>
        <taxon>Dikarya</taxon>
        <taxon>Ascomycota</taxon>
        <taxon>Saccharomycotina</taxon>
        <taxon>Pichiomycetes</taxon>
        <taxon>Pichiales</taxon>
        <taxon>Pichiaceae</taxon>
        <taxon>Ambrosiozyma</taxon>
    </lineage>
</organism>
<gene>
    <name evidence="1" type="ORF">Amon02_000693600</name>
</gene>
<comment type="caution">
    <text evidence="1">The sequence shown here is derived from an EMBL/GenBank/DDBJ whole genome shotgun (WGS) entry which is preliminary data.</text>
</comment>
<protein>
    <submittedName>
        <fullName evidence="1">Unnamed protein product</fullName>
    </submittedName>
</protein>
<proteinExistence type="predicted"/>